<proteinExistence type="inferred from homology"/>
<evidence type="ECO:0000256" key="4">
    <source>
        <dbReference type="ARBA" id="ARBA00011365"/>
    </source>
</evidence>
<dbReference type="Proteomes" id="UP001214441">
    <property type="component" value="Unassembled WGS sequence"/>
</dbReference>
<dbReference type="Gene3D" id="3.30.70.1060">
    <property type="entry name" value="Dimeric alpha+beta barrel"/>
    <property type="match status" value="1"/>
</dbReference>
<accession>A0ABT6ZTZ7</accession>
<feature type="domain" description="Muconolactone isomerase" evidence="9">
    <location>
        <begin position="1"/>
        <end position="88"/>
    </location>
</feature>
<keyword evidence="11" id="KW-1185">Reference proteome</keyword>
<comment type="pathway">
    <text evidence="2 8">Aromatic compound metabolism; beta-ketoadipate pathway; 5-oxo-4,5-dihydro-2-furylacetate from catechol: step 3/3.</text>
</comment>
<dbReference type="InterPro" id="IPR026029">
    <property type="entry name" value="MLI_dom"/>
</dbReference>
<dbReference type="PIRSF" id="PIRSF001486">
    <property type="entry name" value="CatC"/>
    <property type="match status" value="1"/>
</dbReference>
<comment type="similarity">
    <text evidence="3 8">Belongs to the muconolactone Delta-isomerase family.</text>
</comment>
<dbReference type="Pfam" id="PF02426">
    <property type="entry name" value="MIase"/>
    <property type="match status" value="1"/>
</dbReference>
<evidence type="ECO:0000256" key="3">
    <source>
        <dbReference type="ARBA" id="ARBA00010882"/>
    </source>
</evidence>
<evidence type="ECO:0000256" key="8">
    <source>
        <dbReference type="PIRNR" id="PIRNR001486"/>
    </source>
</evidence>
<evidence type="ECO:0000256" key="6">
    <source>
        <dbReference type="ARBA" id="ARBA00022797"/>
    </source>
</evidence>
<comment type="caution">
    <text evidence="10">The sequence shown here is derived from an EMBL/GenBank/DDBJ whole genome shotgun (WGS) entry which is preliminary data.</text>
</comment>
<evidence type="ECO:0000313" key="10">
    <source>
        <dbReference type="EMBL" id="MDJ1132528.1"/>
    </source>
</evidence>
<sequence length="98" mass="11081">MDFLVRIDTSRAYTLSAEDSKDLIERERVRGHQLMNEGVLRHFWRLPGKHANIGIWSVPDADALEETLNSLPVRPYAEIDVTPLATHPMTVEAMSPPS</sequence>
<keyword evidence="7 8" id="KW-0413">Isomerase</keyword>
<organism evidence="10 11">
    <name type="scientific">Streptomyces iconiensis</name>
    <dbReference type="NCBI Taxonomy" id="1384038"/>
    <lineage>
        <taxon>Bacteria</taxon>
        <taxon>Bacillati</taxon>
        <taxon>Actinomycetota</taxon>
        <taxon>Actinomycetes</taxon>
        <taxon>Kitasatosporales</taxon>
        <taxon>Streptomycetaceae</taxon>
        <taxon>Streptomyces</taxon>
    </lineage>
</organism>
<reference evidence="10 11" key="1">
    <citation type="submission" date="2023-05" db="EMBL/GenBank/DDBJ databases">
        <title>Streptantibioticus silvisoli sp. nov., acidotolerant actinomycetes 1 from pine litter.</title>
        <authorList>
            <person name="Swiecimska M."/>
            <person name="Golinska P."/>
            <person name="Sangal V."/>
            <person name="Wachnowicz B."/>
            <person name="Goodfellow M."/>
        </authorList>
    </citation>
    <scope>NUCLEOTIDE SEQUENCE [LARGE SCALE GENOMIC DNA]</scope>
    <source>
        <strain evidence="10 11">DSM 42109</strain>
    </source>
</reference>
<dbReference type="EMBL" id="JANCPR020000009">
    <property type="protein sequence ID" value="MDJ1132528.1"/>
    <property type="molecule type" value="Genomic_DNA"/>
</dbReference>
<evidence type="ECO:0000313" key="11">
    <source>
        <dbReference type="Proteomes" id="UP001214441"/>
    </source>
</evidence>
<evidence type="ECO:0000256" key="5">
    <source>
        <dbReference type="ARBA" id="ARBA00012070"/>
    </source>
</evidence>
<dbReference type="InterPro" id="IPR003464">
    <property type="entry name" value="Muconolactone_d_Isoase"/>
</dbReference>
<gene>
    <name evidence="10" type="ORF">NMN56_011325</name>
</gene>
<evidence type="ECO:0000256" key="2">
    <source>
        <dbReference type="ARBA" id="ARBA00005193"/>
    </source>
</evidence>
<evidence type="ECO:0000259" key="9">
    <source>
        <dbReference type="Pfam" id="PF02426"/>
    </source>
</evidence>
<comment type="subunit">
    <text evidence="4">Homodecamer.</text>
</comment>
<name>A0ABT6ZTZ7_9ACTN</name>
<protein>
    <recommendedName>
        <fullName evidence="5 8">Muconolactone Delta-isomerase</fullName>
        <shortName evidence="8">MIase</shortName>
        <ecNumber evidence="5 8">5.3.3.4</ecNumber>
    </recommendedName>
</protein>
<dbReference type="SUPFAM" id="SSF54909">
    <property type="entry name" value="Dimeric alpha+beta barrel"/>
    <property type="match status" value="1"/>
</dbReference>
<comment type="catalytic activity">
    <reaction evidence="1 8">
        <text>(S)-muconolactone = (4,5-dihydro-5-oxofuran-2-yl)-acetate</text>
        <dbReference type="Rhea" id="RHEA:12348"/>
        <dbReference type="ChEBI" id="CHEBI:58425"/>
        <dbReference type="ChEBI" id="CHEBI:58736"/>
        <dbReference type="EC" id="5.3.3.4"/>
    </reaction>
</comment>
<dbReference type="RefSeq" id="WP_274044120.1">
    <property type="nucleotide sequence ID" value="NZ_JANCPR020000009.1"/>
</dbReference>
<keyword evidence="6 8" id="KW-0058">Aromatic hydrocarbons catabolism</keyword>
<dbReference type="EC" id="5.3.3.4" evidence="5 8"/>
<dbReference type="InterPro" id="IPR011008">
    <property type="entry name" value="Dimeric_a/b-barrel"/>
</dbReference>
<evidence type="ECO:0000256" key="7">
    <source>
        <dbReference type="ARBA" id="ARBA00023235"/>
    </source>
</evidence>
<evidence type="ECO:0000256" key="1">
    <source>
        <dbReference type="ARBA" id="ARBA00001739"/>
    </source>
</evidence>